<dbReference type="AlphaFoldDB" id="A0A075UL63"/>
<evidence type="ECO:0000313" key="2">
    <source>
        <dbReference type="EMBL" id="AIG73324.1"/>
    </source>
</evidence>
<keyword evidence="3" id="KW-1185">Reference proteome</keyword>
<feature type="region of interest" description="Disordered" evidence="1">
    <location>
        <begin position="67"/>
        <end position="123"/>
    </location>
</feature>
<gene>
    <name evidence="2" type="ORF">AJAP_01970</name>
</gene>
<evidence type="ECO:0000313" key="3">
    <source>
        <dbReference type="Proteomes" id="UP000028492"/>
    </source>
</evidence>
<reference evidence="2 3" key="1">
    <citation type="journal article" date="2014" name="J. Biotechnol.">
        <title>Complete genome sequence of the actinobacterium Amycolatopsis japonica MG417-CF17(T) (=DSM 44213T) producing (S,S)-N,N'-ethylenediaminedisuccinic acid.</title>
        <authorList>
            <person name="Stegmann E."/>
            <person name="Albersmeier A."/>
            <person name="Spohn M."/>
            <person name="Gert H."/>
            <person name="Weber T."/>
            <person name="Wohlleben W."/>
            <person name="Kalinowski J."/>
            <person name="Ruckert C."/>
        </authorList>
    </citation>
    <scope>NUCLEOTIDE SEQUENCE [LARGE SCALE GENOMIC DNA]</scope>
    <source>
        <strain evidence="3">MG417-CF17 (DSM 44213)</strain>
    </source>
</reference>
<dbReference type="HOGENOM" id="CLU_2025078_0_0_11"/>
<protein>
    <submittedName>
        <fullName evidence="2">Uncharacterized protein</fullName>
    </submittedName>
</protein>
<dbReference type="STRING" id="208439.AJAP_01970"/>
<evidence type="ECO:0000256" key="1">
    <source>
        <dbReference type="SAM" id="MobiDB-lite"/>
    </source>
</evidence>
<feature type="compositionally biased region" description="Low complexity" evidence="1">
    <location>
        <begin position="67"/>
        <end position="81"/>
    </location>
</feature>
<organism evidence="2 3">
    <name type="scientific">Amycolatopsis japonica</name>
    <dbReference type="NCBI Taxonomy" id="208439"/>
    <lineage>
        <taxon>Bacteria</taxon>
        <taxon>Bacillati</taxon>
        <taxon>Actinomycetota</taxon>
        <taxon>Actinomycetes</taxon>
        <taxon>Pseudonocardiales</taxon>
        <taxon>Pseudonocardiaceae</taxon>
        <taxon>Amycolatopsis</taxon>
        <taxon>Amycolatopsis japonica group</taxon>
    </lineage>
</organism>
<feature type="compositionally biased region" description="Low complexity" evidence="1">
    <location>
        <begin position="111"/>
        <end position="123"/>
    </location>
</feature>
<dbReference type="KEGG" id="aja:AJAP_01970"/>
<proteinExistence type="predicted"/>
<name>A0A075UL63_9PSEU</name>
<sequence>MTNTDPWSIACRDVNGREGTLCVAVRDSDVVVVASPGESSILDYGAAAKFRSAVMKAAEVAATPVPTTSGAVTTTDTASTAEQHLGGLPPTAVGRPALSPCRGGTMTPISGPAAIPAAGGEGA</sequence>
<dbReference type="Proteomes" id="UP000028492">
    <property type="component" value="Chromosome"/>
</dbReference>
<dbReference type="EMBL" id="CP008953">
    <property type="protein sequence ID" value="AIG73324.1"/>
    <property type="molecule type" value="Genomic_DNA"/>
</dbReference>
<accession>A0A075UL63</accession>